<reference evidence="1" key="1">
    <citation type="submission" date="2014-11" db="EMBL/GenBank/DDBJ databases">
        <authorList>
            <person name="Amaro Gonzalez C."/>
        </authorList>
    </citation>
    <scope>NUCLEOTIDE SEQUENCE</scope>
</reference>
<organism evidence="1">
    <name type="scientific">Anguilla anguilla</name>
    <name type="common">European freshwater eel</name>
    <name type="synonym">Muraena anguilla</name>
    <dbReference type="NCBI Taxonomy" id="7936"/>
    <lineage>
        <taxon>Eukaryota</taxon>
        <taxon>Metazoa</taxon>
        <taxon>Chordata</taxon>
        <taxon>Craniata</taxon>
        <taxon>Vertebrata</taxon>
        <taxon>Euteleostomi</taxon>
        <taxon>Actinopterygii</taxon>
        <taxon>Neopterygii</taxon>
        <taxon>Teleostei</taxon>
        <taxon>Anguilliformes</taxon>
        <taxon>Anguillidae</taxon>
        <taxon>Anguilla</taxon>
    </lineage>
</organism>
<reference evidence="1" key="2">
    <citation type="journal article" date="2015" name="Fish Shellfish Immunol.">
        <title>Early steps in the European eel (Anguilla anguilla)-Vibrio vulnificus interaction in the gills: Role of the RtxA13 toxin.</title>
        <authorList>
            <person name="Callol A."/>
            <person name="Pajuelo D."/>
            <person name="Ebbesson L."/>
            <person name="Teles M."/>
            <person name="MacKenzie S."/>
            <person name="Amaro C."/>
        </authorList>
    </citation>
    <scope>NUCLEOTIDE SEQUENCE</scope>
</reference>
<sequence length="29" mass="3419">MSFPLSVRKQVHLVDVSRYLTVDDQPKEM</sequence>
<dbReference type="EMBL" id="GBXM01074408">
    <property type="protein sequence ID" value="JAH34169.1"/>
    <property type="molecule type" value="Transcribed_RNA"/>
</dbReference>
<dbReference type="AlphaFoldDB" id="A0A0E9RY59"/>
<proteinExistence type="predicted"/>
<evidence type="ECO:0000313" key="1">
    <source>
        <dbReference type="EMBL" id="JAH34169.1"/>
    </source>
</evidence>
<name>A0A0E9RY59_ANGAN</name>
<accession>A0A0E9RY59</accession>
<protein>
    <submittedName>
        <fullName evidence="1">Uncharacterized protein</fullName>
    </submittedName>
</protein>